<dbReference type="RefSeq" id="WP_194293537.1">
    <property type="nucleotide sequence ID" value="NZ_WEGH01000004.1"/>
</dbReference>
<organism evidence="1 2">
    <name type="scientific">Actinomadura macrotermitis</name>
    <dbReference type="NCBI Taxonomy" id="2585200"/>
    <lineage>
        <taxon>Bacteria</taxon>
        <taxon>Bacillati</taxon>
        <taxon>Actinomycetota</taxon>
        <taxon>Actinomycetes</taxon>
        <taxon>Streptosporangiales</taxon>
        <taxon>Thermomonosporaceae</taxon>
        <taxon>Actinomadura</taxon>
    </lineage>
</organism>
<dbReference type="Pfam" id="PF19463">
    <property type="entry name" value="DUF6000"/>
    <property type="match status" value="1"/>
</dbReference>
<sequence>MTAREGNGPEQNEALMRHVFGGSGRTFPDLDPANAELIQRYVLWDQKEPRYLKLGGRLSKRSNRFQRALGEDAREISDEALDRLLACGWRPRLTAAWLIGVDARNRYRQKLGELLLDSEVIYAGQGYCFALARFGQHEDAEILSAYLDHYLPRTDCHYDQHWAMGALLYLDGRLGTRAADRYLTTGLWQSSSFARLDPHAYQRGITESCADAVTITAEDAG</sequence>
<dbReference type="Proteomes" id="UP000487268">
    <property type="component" value="Unassembled WGS sequence"/>
</dbReference>
<keyword evidence="2" id="KW-1185">Reference proteome</keyword>
<protein>
    <submittedName>
        <fullName evidence="1">Uncharacterized protein</fullName>
    </submittedName>
</protein>
<evidence type="ECO:0000313" key="1">
    <source>
        <dbReference type="EMBL" id="MQY08439.1"/>
    </source>
</evidence>
<name>A0A7K0C4S6_9ACTN</name>
<comment type="caution">
    <text evidence="1">The sequence shown here is derived from an EMBL/GenBank/DDBJ whole genome shotgun (WGS) entry which is preliminary data.</text>
</comment>
<evidence type="ECO:0000313" key="2">
    <source>
        <dbReference type="Proteomes" id="UP000487268"/>
    </source>
</evidence>
<accession>A0A7K0C4S6</accession>
<reference evidence="1 2" key="1">
    <citation type="submission" date="2019-10" db="EMBL/GenBank/DDBJ databases">
        <title>Actinomadura rubteroloni sp. nov. and Actinomadura macrotermitis sp. nov., isolated from the gut of fungus growing-termite Macrotermes natalensis.</title>
        <authorList>
            <person name="Benndorf R."/>
            <person name="Martin K."/>
            <person name="Kuefner M."/>
            <person name="De Beer W."/>
            <person name="Kaster A.-K."/>
            <person name="Vollmers J."/>
            <person name="Poulsen M."/>
            <person name="Beemelmanns C."/>
        </authorList>
    </citation>
    <scope>NUCLEOTIDE SEQUENCE [LARGE SCALE GENOMIC DNA]</scope>
    <source>
        <strain evidence="1 2">RB68</strain>
    </source>
</reference>
<dbReference type="AlphaFoldDB" id="A0A7K0C4S6"/>
<proteinExistence type="predicted"/>
<dbReference type="EMBL" id="WEGH01000004">
    <property type="protein sequence ID" value="MQY08439.1"/>
    <property type="molecule type" value="Genomic_DNA"/>
</dbReference>
<gene>
    <name evidence="1" type="ORF">ACRB68_65460</name>
</gene>
<dbReference type="InterPro" id="IPR046042">
    <property type="entry name" value="DUF6000"/>
</dbReference>